<feature type="domain" description="Nucleotidyl transferase" evidence="4">
    <location>
        <begin position="3"/>
        <end position="117"/>
    </location>
</feature>
<proteinExistence type="predicted"/>
<name>A0A1I1TNH0_9GAMM</name>
<dbReference type="InterPro" id="IPR029044">
    <property type="entry name" value="Nucleotide-diphossugar_trans"/>
</dbReference>
<accession>A0A1I1TNH0</accession>
<keyword evidence="2" id="KW-0548">Nucleotidyltransferase</keyword>
<dbReference type="AlphaFoldDB" id="A0A1I1TNH0"/>
<reference evidence="5 6" key="1">
    <citation type="submission" date="2016-10" db="EMBL/GenBank/DDBJ databases">
        <authorList>
            <person name="de Groot N.N."/>
        </authorList>
    </citation>
    <scope>NUCLEOTIDE SEQUENCE [LARGE SCALE GENOMIC DNA]</scope>
    <source>
        <strain evidence="5 6">HL3</strain>
    </source>
</reference>
<dbReference type="Pfam" id="PF00483">
    <property type="entry name" value="NTP_transferase"/>
    <property type="match status" value="1"/>
</dbReference>
<evidence type="ECO:0000313" key="6">
    <source>
        <dbReference type="Proteomes" id="UP000198611"/>
    </source>
</evidence>
<dbReference type="PANTHER" id="PTHR43584">
    <property type="entry name" value="NUCLEOTIDYL TRANSFERASE"/>
    <property type="match status" value="1"/>
</dbReference>
<dbReference type="SUPFAM" id="SSF53448">
    <property type="entry name" value="Nucleotide-diphospho-sugar transferases"/>
    <property type="match status" value="1"/>
</dbReference>
<dbReference type="EMBL" id="FOMJ01000006">
    <property type="protein sequence ID" value="SFD60276.1"/>
    <property type="molecule type" value="Genomic_DNA"/>
</dbReference>
<dbReference type="Proteomes" id="UP000198611">
    <property type="component" value="Unassembled WGS sequence"/>
</dbReference>
<dbReference type="RefSeq" id="WP_093428583.1">
    <property type="nucleotide sequence ID" value="NZ_FOMJ01000006.1"/>
</dbReference>
<feature type="compositionally biased region" description="Basic and acidic residues" evidence="3">
    <location>
        <begin position="215"/>
        <end position="228"/>
    </location>
</feature>
<dbReference type="OrthoDB" id="9788272at2"/>
<evidence type="ECO:0000256" key="3">
    <source>
        <dbReference type="SAM" id="MobiDB-lite"/>
    </source>
</evidence>
<dbReference type="InterPro" id="IPR054790">
    <property type="entry name" value="MurU"/>
</dbReference>
<keyword evidence="1 5" id="KW-0808">Transferase</keyword>
<gene>
    <name evidence="5" type="ORF">SAMN05660831_01957</name>
</gene>
<dbReference type="Gene3D" id="3.90.550.10">
    <property type="entry name" value="Spore Coat Polysaccharide Biosynthesis Protein SpsA, Chain A"/>
    <property type="match status" value="1"/>
</dbReference>
<sequence length="228" mass="24532">MRAMLLAAGRGQRMRPLTDTTPKPLLEVAGESLLARHLRRLAAAGIREVVINHAWLGEQVEAAVGDGRTWGLAVRYSPEDPALETGGGITAALPLLGEDPFLVVNGDVFTDYPFERLPQEPDGLGHLVLTPNPDHHTGGDFALEAGRVRAAGGTHSTYTGIAVLRPALFAGCRPEPFPLGPLLREAAERGELAGELFTGEWNDVGTPERLSALRQRHDDPREARYGGE</sequence>
<dbReference type="NCBIfam" id="NF045761">
    <property type="entry name" value="NAMPUrTaseMurU"/>
    <property type="match status" value="1"/>
</dbReference>
<dbReference type="CDD" id="cd06422">
    <property type="entry name" value="NTP_transferase_like_1"/>
    <property type="match status" value="1"/>
</dbReference>
<evidence type="ECO:0000313" key="5">
    <source>
        <dbReference type="EMBL" id="SFD60276.1"/>
    </source>
</evidence>
<evidence type="ECO:0000256" key="2">
    <source>
        <dbReference type="ARBA" id="ARBA00022695"/>
    </source>
</evidence>
<keyword evidence="6" id="KW-1185">Reference proteome</keyword>
<evidence type="ECO:0000259" key="4">
    <source>
        <dbReference type="Pfam" id="PF00483"/>
    </source>
</evidence>
<dbReference type="InterPro" id="IPR050065">
    <property type="entry name" value="GlmU-like"/>
</dbReference>
<organism evidence="5 6">
    <name type="scientific">Thiohalospira halophila DSM 15071</name>
    <dbReference type="NCBI Taxonomy" id="1123397"/>
    <lineage>
        <taxon>Bacteria</taxon>
        <taxon>Pseudomonadati</taxon>
        <taxon>Pseudomonadota</taxon>
        <taxon>Gammaproteobacteria</taxon>
        <taxon>Thiohalospirales</taxon>
        <taxon>Thiohalospiraceae</taxon>
        <taxon>Thiohalospira</taxon>
    </lineage>
</organism>
<protein>
    <submittedName>
        <fullName evidence="5">Nucleotidyl transferase</fullName>
    </submittedName>
</protein>
<dbReference type="STRING" id="1123397.SAMN05660831_01957"/>
<evidence type="ECO:0000256" key="1">
    <source>
        <dbReference type="ARBA" id="ARBA00022679"/>
    </source>
</evidence>
<dbReference type="InterPro" id="IPR005835">
    <property type="entry name" value="NTP_transferase_dom"/>
</dbReference>
<feature type="region of interest" description="Disordered" evidence="3">
    <location>
        <begin position="203"/>
        <end position="228"/>
    </location>
</feature>
<dbReference type="GO" id="GO:0016779">
    <property type="term" value="F:nucleotidyltransferase activity"/>
    <property type="evidence" value="ECO:0007669"/>
    <property type="project" value="UniProtKB-KW"/>
</dbReference>
<dbReference type="PANTHER" id="PTHR43584:SF8">
    <property type="entry name" value="N-ACETYLMURAMATE ALPHA-1-PHOSPHATE URIDYLYLTRANSFERASE"/>
    <property type="match status" value="1"/>
</dbReference>